<dbReference type="PANTHER" id="PTHR10638:SF20">
    <property type="entry name" value="AMINE OXIDASE"/>
    <property type="match status" value="1"/>
</dbReference>
<dbReference type="GO" id="GO:0005886">
    <property type="term" value="C:plasma membrane"/>
    <property type="evidence" value="ECO:0007669"/>
    <property type="project" value="TreeGrafter"/>
</dbReference>
<comment type="cofactor">
    <cofactor evidence="1">
        <name>Cu cation</name>
        <dbReference type="ChEBI" id="CHEBI:23378"/>
    </cofactor>
</comment>
<keyword evidence="6 9" id="KW-0186">Copper</keyword>
<protein>
    <recommendedName>
        <fullName evidence="9">Amine oxidase</fullName>
        <ecNumber evidence="9">1.4.3.-</ecNumber>
    </recommendedName>
</protein>
<reference evidence="13" key="1">
    <citation type="journal article" date="2020" name="Stud. Mycol.">
        <title>101 Dothideomycetes genomes: a test case for predicting lifestyles and emergence of pathogens.</title>
        <authorList>
            <person name="Haridas S."/>
            <person name="Albert R."/>
            <person name="Binder M."/>
            <person name="Bloem J."/>
            <person name="Labutti K."/>
            <person name="Salamov A."/>
            <person name="Andreopoulos B."/>
            <person name="Baker S."/>
            <person name="Barry K."/>
            <person name="Bills G."/>
            <person name="Bluhm B."/>
            <person name="Cannon C."/>
            <person name="Castanera R."/>
            <person name="Culley D."/>
            <person name="Daum C."/>
            <person name="Ezra D."/>
            <person name="Gonzalez J."/>
            <person name="Henrissat B."/>
            <person name="Kuo A."/>
            <person name="Liang C."/>
            <person name="Lipzen A."/>
            <person name="Lutzoni F."/>
            <person name="Magnuson J."/>
            <person name="Mondo S."/>
            <person name="Nolan M."/>
            <person name="Ohm R."/>
            <person name="Pangilinan J."/>
            <person name="Park H.-J."/>
            <person name="Ramirez L."/>
            <person name="Alfaro M."/>
            <person name="Sun H."/>
            <person name="Tritt A."/>
            <person name="Yoshinaga Y."/>
            <person name="Zwiers L.-H."/>
            <person name="Turgeon B."/>
            <person name="Goodwin S."/>
            <person name="Spatafora J."/>
            <person name="Crous P."/>
            <person name="Grigoriev I."/>
        </authorList>
    </citation>
    <scope>NUCLEOTIDE SEQUENCE</scope>
    <source>
        <strain evidence="13">CBS 207.26</strain>
    </source>
</reference>
<dbReference type="GO" id="GO:0048038">
    <property type="term" value="F:quinone binding"/>
    <property type="evidence" value="ECO:0007669"/>
    <property type="project" value="InterPro"/>
</dbReference>
<evidence type="ECO:0000259" key="11">
    <source>
        <dbReference type="Pfam" id="PF02727"/>
    </source>
</evidence>
<evidence type="ECO:0000256" key="3">
    <source>
        <dbReference type="ARBA" id="ARBA00022723"/>
    </source>
</evidence>
<dbReference type="InterPro" id="IPR015800">
    <property type="entry name" value="Cu_amine_oxidase_N2"/>
</dbReference>
<dbReference type="EMBL" id="ML994615">
    <property type="protein sequence ID" value="KAF2192177.1"/>
    <property type="molecule type" value="Genomic_DNA"/>
</dbReference>
<dbReference type="GO" id="GO:0005507">
    <property type="term" value="F:copper ion binding"/>
    <property type="evidence" value="ECO:0007669"/>
    <property type="project" value="InterPro"/>
</dbReference>
<dbReference type="GO" id="GO:0009308">
    <property type="term" value="P:amine metabolic process"/>
    <property type="evidence" value="ECO:0007669"/>
    <property type="project" value="UniProtKB-UniRule"/>
</dbReference>
<proteinExistence type="inferred from homology"/>
<dbReference type="SUPFAM" id="SSF54416">
    <property type="entry name" value="Amine oxidase N-terminal region"/>
    <property type="match status" value="2"/>
</dbReference>
<evidence type="ECO:0000256" key="6">
    <source>
        <dbReference type="ARBA" id="ARBA00023008"/>
    </source>
</evidence>
<dbReference type="GO" id="GO:0008131">
    <property type="term" value="F:primary methylamine oxidase activity"/>
    <property type="evidence" value="ECO:0007669"/>
    <property type="project" value="InterPro"/>
</dbReference>
<comment type="cofactor">
    <cofactor evidence="9">
        <name>Cu cation</name>
        <dbReference type="ChEBI" id="CHEBI:23378"/>
    </cofactor>
    <text evidence="9">Contains 1 topaquinone per subunit.</text>
</comment>
<evidence type="ECO:0000313" key="14">
    <source>
        <dbReference type="Proteomes" id="UP000800200"/>
    </source>
</evidence>
<evidence type="ECO:0000256" key="5">
    <source>
        <dbReference type="ARBA" id="ARBA00023002"/>
    </source>
</evidence>
<feature type="domain" description="DUF1965" evidence="12">
    <location>
        <begin position="188"/>
        <end position="253"/>
    </location>
</feature>
<keyword evidence="5 9" id="KW-0560">Oxidoreductase</keyword>
<keyword evidence="4 7" id="KW-0801">TPQ</keyword>
<keyword evidence="3 9" id="KW-0479">Metal-binding</keyword>
<dbReference type="Pfam" id="PF09248">
    <property type="entry name" value="DUF1965"/>
    <property type="match status" value="1"/>
</dbReference>
<dbReference type="InterPro" id="IPR016182">
    <property type="entry name" value="Cu_amine_oxidase_N-reg"/>
</dbReference>
<dbReference type="PANTHER" id="PTHR10638">
    <property type="entry name" value="COPPER AMINE OXIDASE"/>
    <property type="match status" value="1"/>
</dbReference>
<evidence type="ECO:0000313" key="13">
    <source>
        <dbReference type="EMBL" id="KAF2192177.1"/>
    </source>
</evidence>
<evidence type="ECO:0000256" key="8">
    <source>
        <dbReference type="PIRSR" id="PIRSR600269-51"/>
    </source>
</evidence>
<dbReference type="SUPFAM" id="SSF49998">
    <property type="entry name" value="Amine oxidase catalytic domain"/>
    <property type="match status" value="1"/>
</dbReference>
<feature type="domain" description="Copper amine oxidase N2-terminal" evidence="11">
    <location>
        <begin position="16"/>
        <end position="96"/>
    </location>
</feature>
<feature type="active site" description="Proton acceptor" evidence="7">
    <location>
        <position position="338"/>
    </location>
</feature>
<dbReference type="OrthoDB" id="3341590at2759"/>
<feature type="domain" description="Copper amine oxidase catalytic" evidence="10">
    <location>
        <begin position="270"/>
        <end position="667"/>
    </location>
</feature>
<dbReference type="EC" id="1.4.3.-" evidence="9"/>
<evidence type="ECO:0000256" key="9">
    <source>
        <dbReference type="RuleBase" id="RU000672"/>
    </source>
</evidence>
<comment type="PTM">
    <text evidence="8 9">Topaquinone (TPQ) is generated by copper-dependent autoxidation of a specific tyrosyl residue.</text>
</comment>
<dbReference type="Pfam" id="PF02727">
    <property type="entry name" value="Cu_amine_oxidN2"/>
    <property type="match status" value="1"/>
</dbReference>
<dbReference type="AlphaFoldDB" id="A0A6A6EJ76"/>
<dbReference type="Gene3D" id="3.10.450.40">
    <property type="match status" value="2"/>
</dbReference>
<feature type="modified residue" description="2',4',5'-topaquinone" evidence="8">
    <location>
        <position position="421"/>
    </location>
</feature>
<dbReference type="PRINTS" id="PR00766">
    <property type="entry name" value="CUDAOXIDASE"/>
</dbReference>
<dbReference type="FunFam" id="2.70.98.20:FF:000002">
    <property type="entry name" value="Amine oxidase"/>
    <property type="match status" value="1"/>
</dbReference>
<organism evidence="13 14">
    <name type="scientific">Zopfia rhizophila CBS 207.26</name>
    <dbReference type="NCBI Taxonomy" id="1314779"/>
    <lineage>
        <taxon>Eukaryota</taxon>
        <taxon>Fungi</taxon>
        <taxon>Dikarya</taxon>
        <taxon>Ascomycota</taxon>
        <taxon>Pezizomycotina</taxon>
        <taxon>Dothideomycetes</taxon>
        <taxon>Dothideomycetes incertae sedis</taxon>
        <taxon>Zopfiaceae</taxon>
        <taxon>Zopfia</taxon>
    </lineage>
</organism>
<dbReference type="InterPro" id="IPR015328">
    <property type="entry name" value="DUF1965"/>
</dbReference>
<evidence type="ECO:0000256" key="2">
    <source>
        <dbReference type="ARBA" id="ARBA00007983"/>
    </source>
</evidence>
<accession>A0A6A6EJ76</accession>
<evidence type="ECO:0000256" key="7">
    <source>
        <dbReference type="PIRSR" id="PIRSR600269-50"/>
    </source>
</evidence>
<evidence type="ECO:0000256" key="4">
    <source>
        <dbReference type="ARBA" id="ARBA00022772"/>
    </source>
</evidence>
<dbReference type="InterPro" id="IPR036460">
    <property type="entry name" value="Cu_amine_oxidase_C_sf"/>
</dbReference>
<dbReference type="Proteomes" id="UP000800200">
    <property type="component" value="Unassembled WGS sequence"/>
</dbReference>
<sequence length="709" mass="79393">MDQPEITAPRKNIWLALSATEVEGVSMLLHHRFNLTGDDTIIQIELLQPNKTDALPFLANNNGTPPSRYARATLLFASSEDPYYRDYMIGPLPATNITKIQPLTYMFNNKTPGKVNVPAPYIGQDLLNFVLRIGSEVKDITQELWNASTEDGSVLPRLTSPFWKEEGKLIAWAGFIGAPTTPFDSTYLLPLGLFVRFDLTDRNSSKWSVTGWFYNGIFYENTDEFRDAVFSNGFEKLPPNLDGDWTSTDRQGEAMPLDELPPPVPVLEGTKRFSVDVKENYISWMDFTFYISVARDTGLTLYDVRFKGKRIIYELGLQESLTHYAGNDPVQSGTTYFDTQGGLGATMISLVNGFDCPSYSTYLNATWSDGEAVNSVLNGICLFEMDAGFPIQRHTASQRNYTSVSKNIVFTVRYVSTIGNYDFLFSYNFFIDGAIEVSVRASGYINAAYFAGDEEYGFKIHDFLSGSMHDHVLTFKADFDILGEKNSVQKVEFVPDTIEYPWAKGRPRNTMKVVRSFIENEAKAKINWDPNDAGNYAIVNKDSPNKFGEFPGYRVKRSAGAVHLTVKDSSNAVNAGNYAKNDLSITKQKDTEVRAADRYNGFTPEDPLIDFSKFFNDESLDQEDLVVWFNLGMHHIPHTGDLPNTVYSSAHSAIRMEPLNYLESDASRATKQQIRINTGNGNGTGTVVERFGAETANCSVDLRGLLGEF</sequence>
<dbReference type="InterPro" id="IPR000269">
    <property type="entry name" value="Cu_amine_oxidase"/>
</dbReference>
<gene>
    <name evidence="13" type="ORF">K469DRAFT_620197</name>
</gene>
<keyword evidence="14" id="KW-1185">Reference proteome</keyword>
<name>A0A6A6EJ76_9PEZI</name>
<dbReference type="Gene3D" id="2.70.98.20">
    <property type="entry name" value="Copper amine oxidase, catalytic domain"/>
    <property type="match status" value="1"/>
</dbReference>
<evidence type="ECO:0000256" key="1">
    <source>
        <dbReference type="ARBA" id="ARBA00001935"/>
    </source>
</evidence>
<evidence type="ECO:0000259" key="10">
    <source>
        <dbReference type="Pfam" id="PF01179"/>
    </source>
</evidence>
<dbReference type="InterPro" id="IPR015798">
    <property type="entry name" value="Cu_amine_oxidase_C"/>
</dbReference>
<comment type="similarity">
    <text evidence="2 9">Belongs to the copper/topaquinone oxidase family.</text>
</comment>
<evidence type="ECO:0000259" key="12">
    <source>
        <dbReference type="Pfam" id="PF09248"/>
    </source>
</evidence>
<feature type="active site" description="Schiff-base intermediate with substrate; via topaquinone" evidence="7">
    <location>
        <position position="421"/>
    </location>
</feature>
<dbReference type="Pfam" id="PF01179">
    <property type="entry name" value="Cu_amine_oxid"/>
    <property type="match status" value="1"/>
</dbReference>